<dbReference type="InterPro" id="IPR001806">
    <property type="entry name" value="Small_GTPase"/>
</dbReference>
<dbReference type="PANTHER" id="PTHR46152:SF3">
    <property type="entry name" value="NF-KAPPA-B INHIBITOR-INTERACTING RAS-LIKE PROTEIN"/>
    <property type="match status" value="1"/>
</dbReference>
<keyword evidence="2" id="KW-0547">Nucleotide-binding</keyword>
<accession>A0A9P0AAH3</accession>
<keyword evidence="5" id="KW-1185">Reference proteome</keyword>
<dbReference type="GO" id="GO:0032484">
    <property type="term" value="P:Ral protein signal transduction"/>
    <property type="evidence" value="ECO:0007669"/>
    <property type="project" value="TreeGrafter"/>
</dbReference>
<dbReference type="AlphaFoldDB" id="A0A9P0AAH3"/>
<dbReference type="Pfam" id="PF00071">
    <property type="entry name" value="Ras"/>
    <property type="match status" value="1"/>
</dbReference>
<evidence type="ECO:0000256" key="1">
    <source>
        <dbReference type="ARBA" id="ARBA00008094"/>
    </source>
</evidence>
<evidence type="ECO:0000256" key="2">
    <source>
        <dbReference type="ARBA" id="ARBA00022741"/>
    </source>
</evidence>
<organism evidence="4 5">
    <name type="scientific">Bemisia tabaci</name>
    <name type="common">Sweetpotato whitefly</name>
    <name type="synonym">Aleurodes tabaci</name>
    <dbReference type="NCBI Taxonomy" id="7038"/>
    <lineage>
        <taxon>Eukaryota</taxon>
        <taxon>Metazoa</taxon>
        <taxon>Ecdysozoa</taxon>
        <taxon>Arthropoda</taxon>
        <taxon>Hexapoda</taxon>
        <taxon>Insecta</taxon>
        <taxon>Pterygota</taxon>
        <taxon>Neoptera</taxon>
        <taxon>Paraneoptera</taxon>
        <taxon>Hemiptera</taxon>
        <taxon>Sternorrhyncha</taxon>
        <taxon>Aleyrodoidea</taxon>
        <taxon>Aleyrodidae</taxon>
        <taxon>Aleyrodinae</taxon>
        <taxon>Bemisia</taxon>
    </lineage>
</organism>
<dbReference type="PANTHER" id="PTHR46152">
    <property type="entry name" value="NF-KAPPA-B INHIBITOR-INTERACTING RAS-LIKE PROTEIN"/>
    <property type="match status" value="1"/>
</dbReference>
<evidence type="ECO:0000313" key="4">
    <source>
        <dbReference type="EMBL" id="CAH0387617.1"/>
    </source>
</evidence>
<proteinExistence type="inferred from homology"/>
<keyword evidence="3" id="KW-0342">GTP-binding</keyword>
<gene>
    <name evidence="4" type="ORF">BEMITA_LOCUS6614</name>
</gene>
<evidence type="ECO:0000256" key="3">
    <source>
        <dbReference type="ARBA" id="ARBA00023134"/>
    </source>
</evidence>
<dbReference type="SUPFAM" id="SSF52540">
    <property type="entry name" value="P-loop containing nucleoside triphosphate hydrolases"/>
    <property type="match status" value="1"/>
</dbReference>
<dbReference type="Proteomes" id="UP001152759">
    <property type="component" value="Chromosome 3"/>
</dbReference>
<name>A0A9P0AAH3_BEMTA</name>
<dbReference type="KEGG" id="btab:109035716"/>
<dbReference type="GO" id="GO:0043124">
    <property type="term" value="P:negative regulation of canonical NF-kappaB signal transduction"/>
    <property type="evidence" value="ECO:0007669"/>
    <property type="project" value="InterPro"/>
</dbReference>
<sequence>MGKTARVVICGMKNTGKTCILEQAVFGNVTKDSIIYPTIEDSYIALVETDRGSKEKILFYDTAGVEPVVSPARELKQSYALEHQSSGNSCSAFARHWAHSADGYIFVYDTSRPETLDCVLLLKKELDKNRERKEALMVVVGHHIKSQSEVSSIPLESPTSKATHWSIREKIKHFEVNAYDRSTLYEMFIYIASKLNPVQNKSTFPQLSMVRKSTKSEN</sequence>
<dbReference type="PROSITE" id="PS51419">
    <property type="entry name" value="RAB"/>
    <property type="match status" value="1"/>
</dbReference>
<protein>
    <recommendedName>
        <fullName evidence="6">NF-kappa-B inhibitor-interacting Ras-like protein</fullName>
    </recommendedName>
</protein>
<dbReference type="EMBL" id="OU963864">
    <property type="protein sequence ID" value="CAH0387617.1"/>
    <property type="molecule type" value="Genomic_DNA"/>
</dbReference>
<dbReference type="GO" id="GO:0005525">
    <property type="term" value="F:GTP binding"/>
    <property type="evidence" value="ECO:0007669"/>
    <property type="project" value="UniProtKB-KW"/>
</dbReference>
<comment type="similarity">
    <text evidence="1">Belongs to the small GTPase superfamily. Ras family. KappaB-Ras subfamily.</text>
</comment>
<evidence type="ECO:0008006" key="6">
    <source>
        <dbReference type="Google" id="ProtNLM"/>
    </source>
</evidence>
<dbReference type="GO" id="GO:0003924">
    <property type="term" value="F:GTPase activity"/>
    <property type="evidence" value="ECO:0007669"/>
    <property type="project" value="InterPro"/>
</dbReference>
<evidence type="ECO:0000313" key="5">
    <source>
        <dbReference type="Proteomes" id="UP001152759"/>
    </source>
</evidence>
<dbReference type="GO" id="GO:0032794">
    <property type="term" value="F:GTPase activating protein binding"/>
    <property type="evidence" value="ECO:0007669"/>
    <property type="project" value="TreeGrafter"/>
</dbReference>
<dbReference type="OrthoDB" id="10002389at2759"/>
<dbReference type="CDD" id="cd00882">
    <property type="entry name" value="Ras_like_GTPase"/>
    <property type="match status" value="1"/>
</dbReference>
<dbReference type="Gene3D" id="3.40.50.300">
    <property type="entry name" value="P-loop containing nucleotide triphosphate hydrolases"/>
    <property type="match status" value="1"/>
</dbReference>
<dbReference type="InterPro" id="IPR027417">
    <property type="entry name" value="P-loop_NTPase"/>
</dbReference>
<reference evidence="4" key="1">
    <citation type="submission" date="2021-12" db="EMBL/GenBank/DDBJ databases">
        <authorList>
            <person name="King R."/>
        </authorList>
    </citation>
    <scope>NUCLEOTIDE SEQUENCE</scope>
</reference>
<dbReference type="InterPro" id="IPR042227">
    <property type="entry name" value="KBRS"/>
</dbReference>